<reference evidence="3" key="1">
    <citation type="journal article" date="2019" name="Int. J. Syst. Evol. Microbiol.">
        <title>The Global Catalogue of Microorganisms (GCM) 10K type strain sequencing project: providing services to taxonomists for standard genome sequencing and annotation.</title>
        <authorList>
            <consortium name="The Broad Institute Genomics Platform"/>
            <consortium name="The Broad Institute Genome Sequencing Center for Infectious Disease"/>
            <person name="Wu L."/>
            <person name="Ma J."/>
        </authorList>
    </citation>
    <scope>NUCLEOTIDE SEQUENCE [LARGE SCALE GENOMIC DNA]</scope>
    <source>
        <strain evidence="3">CCM 8939</strain>
    </source>
</reference>
<accession>A0ABQ2BR15</accession>
<gene>
    <name evidence="2" type="ORF">GCM10008119_37690</name>
</gene>
<organism evidence="2 3">
    <name type="scientific">Pedobacter mendelii</name>
    <dbReference type="NCBI Taxonomy" id="1908240"/>
    <lineage>
        <taxon>Bacteria</taxon>
        <taxon>Pseudomonadati</taxon>
        <taxon>Bacteroidota</taxon>
        <taxon>Sphingobacteriia</taxon>
        <taxon>Sphingobacteriales</taxon>
        <taxon>Sphingobacteriaceae</taxon>
        <taxon>Pedobacter</taxon>
    </lineage>
</organism>
<proteinExistence type="predicted"/>
<dbReference type="InterPro" id="IPR053830">
    <property type="entry name" value="DUF6922"/>
</dbReference>
<evidence type="ECO:0000313" key="2">
    <source>
        <dbReference type="EMBL" id="GGI29452.1"/>
    </source>
</evidence>
<dbReference type="Pfam" id="PF21956">
    <property type="entry name" value="DUF6922"/>
    <property type="match status" value="1"/>
</dbReference>
<keyword evidence="3" id="KW-1185">Reference proteome</keyword>
<dbReference type="RefSeq" id="WP_188417477.1">
    <property type="nucleotide sequence ID" value="NZ_BMDJ01000018.1"/>
</dbReference>
<dbReference type="Proteomes" id="UP000645390">
    <property type="component" value="Unassembled WGS sequence"/>
</dbReference>
<evidence type="ECO:0000259" key="1">
    <source>
        <dbReference type="Pfam" id="PF21956"/>
    </source>
</evidence>
<evidence type="ECO:0000313" key="3">
    <source>
        <dbReference type="Proteomes" id="UP000645390"/>
    </source>
</evidence>
<name>A0ABQ2BR15_9SPHI</name>
<comment type="caution">
    <text evidence="2">The sequence shown here is derived from an EMBL/GenBank/DDBJ whole genome shotgun (WGS) entry which is preliminary data.</text>
</comment>
<sequence>MNYFDLSDIDPEKHTKVKNHLLWEVDQDSFDYFRTSQIVVERVVQRGDIDDWLTILNLYGYEGVREKIKLILYLNGIDMNFVHVIFEIP</sequence>
<protein>
    <recommendedName>
        <fullName evidence="1">DUF6922 domain-containing protein</fullName>
    </recommendedName>
</protein>
<feature type="domain" description="DUF6922" evidence="1">
    <location>
        <begin position="19"/>
        <end position="66"/>
    </location>
</feature>
<dbReference type="EMBL" id="BMDJ01000018">
    <property type="protein sequence ID" value="GGI29452.1"/>
    <property type="molecule type" value="Genomic_DNA"/>
</dbReference>